<sequence>MDSNIDGALNDFFHVVPNPLPTASEYKAHIRRVRNSLLTSNPQLDERYCSLINPYTFHTPPARITELKQLQSALHAALLAIINNWWTIPRYQEAIPVTPKVERVLRALDIRRPYTGVGCYRPDILIPREHDGPLQICEINSRFMFNSYLILLFTGEYFDYNASEEDLRRFKKQNTVQDVKSAFSQLFDPTKPVVLLKARERGWDAHFLPYICNTSRTVDPKSLRLVPCSSSPSGYTLADDIGIIEQVALELHQDELDALDEQILLELGAICYNDLRTVFLVHDKRMLGLIFQELDNLVASGALSGEQAAVLRRGIAETHIPGTESFQKIANEPYNKDMWLIKPCLSGGGDGIVLGKNVDQETWKTLVNSKLDDHHNLSAYQSKASSQSHFIIQRYLHQRRLTFLTKPENAEDPPQIVNWLTVGGMMCLNDIFLKPGWRTSPSEITNTSSCGELLYSVTINEEP</sequence>
<organism evidence="1 2">
    <name type="scientific">Morchella conica CCBAS932</name>
    <dbReference type="NCBI Taxonomy" id="1392247"/>
    <lineage>
        <taxon>Eukaryota</taxon>
        <taxon>Fungi</taxon>
        <taxon>Dikarya</taxon>
        <taxon>Ascomycota</taxon>
        <taxon>Pezizomycotina</taxon>
        <taxon>Pezizomycetes</taxon>
        <taxon>Pezizales</taxon>
        <taxon>Morchellaceae</taxon>
        <taxon>Morchella</taxon>
    </lineage>
</organism>
<dbReference type="InParanoid" id="A0A3N4L220"/>
<dbReference type="OrthoDB" id="2117718at2759"/>
<dbReference type="SUPFAM" id="SSF56059">
    <property type="entry name" value="Glutathione synthetase ATP-binding domain-like"/>
    <property type="match status" value="1"/>
</dbReference>
<keyword evidence="2" id="KW-1185">Reference proteome</keyword>
<accession>A0A3N4L220</accession>
<name>A0A3N4L220_9PEZI</name>
<protein>
    <submittedName>
        <fullName evidence="1">Uncharacterized protein</fullName>
    </submittedName>
</protein>
<dbReference type="Proteomes" id="UP000277580">
    <property type="component" value="Unassembled WGS sequence"/>
</dbReference>
<evidence type="ECO:0000313" key="1">
    <source>
        <dbReference type="EMBL" id="RPB14621.1"/>
    </source>
</evidence>
<dbReference type="AlphaFoldDB" id="A0A3N4L220"/>
<dbReference type="EMBL" id="ML119117">
    <property type="protein sequence ID" value="RPB14621.1"/>
    <property type="molecule type" value="Genomic_DNA"/>
</dbReference>
<evidence type="ECO:0000313" key="2">
    <source>
        <dbReference type="Proteomes" id="UP000277580"/>
    </source>
</evidence>
<gene>
    <name evidence="1" type="ORF">P167DRAFT_58531</name>
</gene>
<proteinExistence type="predicted"/>
<reference evidence="1 2" key="1">
    <citation type="journal article" date="2018" name="Nat. Ecol. Evol.">
        <title>Pezizomycetes genomes reveal the molecular basis of ectomycorrhizal truffle lifestyle.</title>
        <authorList>
            <person name="Murat C."/>
            <person name="Payen T."/>
            <person name="Noel B."/>
            <person name="Kuo A."/>
            <person name="Morin E."/>
            <person name="Chen J."/>
            <person name="Kohler A."/>
            <person name="Krizsan K."/>
            <person name="Balestrini R."/>
            <person name="Da Silva C."/>
            <person name="Montanini B."/>
            <person name="Hainaut M."/>
            <person name="Levati E."/>
            <person name="Barry K.W."/>
            <person name="Belfiori B."/>
            <person name="Cichocki N."/>
            <person name="Clum A."/>
            <person name="Dockter R.B."/>
            <person name="Fauchery L."/>
            <person name="Guy J."/>
            <person name="Iotti M."/>
            <person name="Le Tacon F."/>
            <person name="Lindquist E.A."/>
            <person name="Lipzen A."/>
            <person name="Malagnac F."/>
            <person name="Mello A."/>
            <person name="Molinier V."/>
            <person name="Miyauchi S."/>
            <person name="Poulain J."/>
            <person name="Riccioni C."/>
            <person name="Rubini A."/>
            <person name="Sitrit Y."/>
            <person name="Splivallo R."/>
            <person name="Traeger S."/>
            <person name="Wang M."/>
            <person name="Zifcakova L."/>
            <person name="Wipf D."/>
            <person name="Zambonelli A."/>
            <person name="Paolocci F."/>
            <person name="Nowrousian M."/>
            <person name="Ottonello S."/>
            <person name="Baldrian P."/>
            <person name="Spatafora J.W."/>
            <person name="Henrissat B."/>
            <person name="Nagy L.G."/>
            <person name="Aury J.M."/>
            <person name="Wincker P."/>
            <person name="Grigoriev I.V."/>
            <person name="Bonfante P."/>
            <person name="Martin F.M."/>
        </authorList>
    </citation>
    <scope>NUCLEOTIDE SEQUENCE [LARGE SCALE GENOMIC DNA]</scope>
    <source>
        <strain evidence="1 2">CCBAS932</strain>
    </source>
</reference>